<dbReference type="InterPro" id="IPR011994">
    <property type="entry name" value="Cytidylate_kinase_dom"/>
</dbReference>
<evidence type="ECO:0000256" key="2">
    <source>
        <dbReference type="ARBA" id="ARBA00022679"/>
    </source>
</evidence>
<comment type="subcellular location">
    <subcellularLocation>
        <location evidence="8">Cytoplasm</location>
    </subcellularLocation>
</comment>
<evidence type="ECO:0000313" key="10">
    <source>
        <dbReference type="EMBL" id="MCP1109304.1"/>
    </source>
</evidence>
<evidence type="ECO:0000256" key="3">
    <source>
        <dbReference type="ARBA" id="ARBA00022741"/>
    </source>
</evidence>
<keyword evidence="8" id="KW-0963">Cytoplasm</keyword>
<gene>
    <name evidence="8 10" type="primary">cmk</name>
    <name evidence="10" type="ORF">NK118_03455</name>
</gene>
<reference evidence="10 11" key="1">
    <citation type="journal article" date="2022" name="Genome Biol. Evol.">
        <title>Host diet, physiology and behaviors set the stage for Lachnospiraceae cladogenesis.</title>
        <authorList>
            <person name="Vera-Ponce De Leon A."/>
            <person name="Schneider M."/>
            <person name="Jahnes B.C."/>
            <person name="Sadowski V."/>
            <person name="Camuy-Velez L.A."/>
            <person name="Duan J."/>
            <person name="Sabree Z.L."/>
        </authorList>
    </citation>
    <scope>NUCLEOTIDE SEQUENCE [LARGE SCALE GENOMIC DNA]</scope>
    <source>
        <strain evidence="10 11">PAL227</strain>
    </source>
</reference>
<dbReference type="GO" id="GO:0016301">
    <property type="term" value="F:kinase activity"/>
    <property type="evidence" value="ECO:0007669"/>
    <property type="project" value="UniProtKB-KW"/>
</dbReference>
<dbReference type="NCBIfam" id="TIGR00017">
    <property type="entry name" value="cmk"/>
    <property type="match status" value="1"/>
</dbReference>
<evidence type="ECO:0000259" key="9">
    <source>
        <dbReference type="Pfam" id="PF02224"/>
    </source>
</evidence>
<comment type="similarity">
    <text evidence="1 8">Belongs to the cytidylate kinase family. Type 1 subfamily.</text>
</comment>
<evidence type="ECO:0000256" key="1">
    <source>
        <dbReference type="ARBA" id="ARBA00009427"/>
    </source>
</evidence>
<evidence type="ECO:0000313" key="11">
    <source>
        <dbReference type="Proteomes" id="UP001523565"/>
    </source>
</evidence>
<dbReference type="RefSeq" id="WP_262068204.1">
    <property type="nucleotide sequence ID" value="NZ_JAMXOC010000002.1"/>
</dbReference>
<feature type="binding site" evidence="8">
    <location>
        <begin position="9"/>
        <end position="17"/>
    </location>
    <ligand>
        <name>ATP</name>
        <dbReference type="ChEBI" id="CHEBI:30616"/>
    </ligand>
</feature>
<dbReference type="Gene3D" id="3.40.50.300">
    <property type="entry name" value="P-loop containing nucleotide triphosphate hydrolases"/>
    <property type="match status" value="1"/>
</dbReference>
<accession>A0ABT1EF28</accession>
<dbReference type="InterPro" id="IPR027417">
    <property type="entry name" value="P-loop_NTPase"/>
</dbReference>
<keyword evidence="4 8" id="KW-0418">Kinase</keyword>
<keyword evidence="5 8" id="KW-0067">ATP-binding</keyword>
<name>A0ABT1EF28_9FIRM</name>
<dbReference type="SUPFAM" id="SSF52540">
    <property type="entry name" value="P-loop containing nucleoside triphosphate hydrolases"/>
    <property type="match status" value="1"/>
</dbReference>
<evidence type="ECO:0000256" key="4">
    <source>
        <dbReference type="ARBA" id="ARBA00022777"/>
    </source>
</evidence>
<dbReference type="HAMAP" id="MF_00238">
    <property type="entry name" value="Cytidyl_kinase_type1"/>
    <property type="match status" value="1"/>
</dbReference>
<dbReference type="CDD" id="cd02020">
    <property type="entry name" value="CMPK"/>
    <property type="match status" value="1"/>
</dbReference>
<comment type="caution">
    <text evidence="10">The sequence shown here is derived from an EMBL/GenBank/DDBJ whole genome shotgun (WGS) entry which is preliminary data.</text>
</comment>
<dbReference type="PANTHER" id="PTHR21299:SF2">
    <property type="entry name" value="CYTIDYLATE KINASE"/>
    <property type="match status" value="1"/>
</dbReference>
<dbReference type="Pfam" id="PF02224">
    <property type="entry name" value="Cytidylate_kin"/>
    <property type="match status" value="1"/>
</dbReference>
<dbReference type="EMBL" id="JAMZFV010000002">
    <property type="protein sequence ID" value="MCP1109304.1"/>
    <property type="molecule type" value="Genomic_DNA"/>
</dbReference>
<evidence type="ECO:0000256" key="8">
    <source>
        <dbReference type="HAMAP-Rule" id="MF_00238"/>
    </source>
</evidence>
<comment type="catalytic activity">
    <reaction evidence="6 8">
        <text>dCMP + ATP = dCDP + ADP</text>
        <dbReference type="Rhea" id="RHEA:25094"/>
        <dbReference type="ChEBI" id="CHEBI:30616"/>
        <dbReference type="ChEBI" id="CHEBI:57566"/>
        <dbReference type="ChEBI" id="CHEBI:58593"/>
        <dbReference type="ChEBI" id="CHEBI:456216"/>
        <dbReference type="EC" id="2.7.4.25"/>
    </reaction>
</comment>
<evidence type="ECO:0000256" key="7">
    <source>
        <dbReference type="ARBA" id="ARBA00048478"/>
    </source>
</evidence>
<organism evidence="10 11">
    <name type="scientific">Ohessyouella blattaphilus</name>
    <dbReference type="NCBI Taxonomy" id="2949333"/>
    <lineage>
        <taxon>Bacteria</taxon>
        <taxon>Bacillati</taxon>
        <taxon>Bacillota</taxon>
        <taxon>Clostridia</taxon>
        <taxon>Lachnospirales</taxon>
        <taxon>Lachnospiraceae</taxon>
        <taxon>Ohessyouella</taxon>
    </lineage>
</organism>
<proteinExistence type="inferred from homology"/>
<dbReference type="PANTHER" id="PTHR21299">
    <property type="entry name" value="CYTIDYLATE KINASE/PANTOATE-BETA-ALANINE LIGASE"/>
    <property type="match status" value="1"/>
</dbReference>
<comment type="catalytic activity">
    <reaction evidence="7 8">
        <text>CMP + ATP = CDP + ADP</text>
        <dbReference type="Rhea" id="RHEA:11600"/>
        <dbReference type="ChEBI" id="CHEBI:30616"/>
        <dbReference type="ChEBI" id="CHEBI:58069"/>
        <dbReference type="ChEBI" id="CHEBI:60377"/>
        <dbReference type="ChEBI" id="CHEBI:456216"/>
        <dbReference type="EC" id="2.7.4.25"/>
    </reaction>
</comment>
<keyword evidence="3 8" id="KW-0547">Nucleotide-binding</keyword>
<dbReference type="Proteomes" id="UP001523565">
    <property type="component" value="Unassembled WGS sequence"/>
</dbReference>
<dbReference type="InterPro" id="IPR003136">
    <property type="entry name" value="Cytidylate_kin"/>
</dbReference>
<protein>
    <recommendedName>
        <fullName evidence="8">Cytidylate kinase</fullName>
        <shortName evidence="8">CK</shortName>
        <ecNumber evidence="8">2.7.4.25</ecNumber>
    </recommendedName>
    <alternativeName>
        <fullName evidence="8">Cytidine monophosphate kinase</fullName>
        <shortName evidence="8">CMP kinase</shortName>
    </alternativeName>
</protein>
<keyword evidence="11" id="KW-1185">Reference proteome</keyword>
<evidence type="ECO:0000256" key="6">
    <source>
        <dbReference type="ARBA" id="ARBA00047615"/>
    </source>
</evidence>
<feature type="domain" description="Cytidylate kinase" evidence="9">
    <location>
        <begin position="5"/>
        <end position="217"/>
    </location>
</feature>
<dbReference type="EC" id="2.7.4.25" evidence="8"/>
<sequence>MGFNVAIDGPAGAGKSTIAKMVAKNRGFIYVDTGALYRALGYSLLQAGVDTNDKEAVTKHLPEVNVELAYEAGEQQVLANGKNVSKEIRREEVGNIASKISAIKEVRAKLLDLQKDIASKNDVVMDGRDIGTFVLPEAQVKIYLTASVFERANRRYQELIKKGEQPELSQIEADIEQRDYQDMHREIAPLKQAEDAHLVDSSRMTIAEVVARIEGYIDEVM</sequence>
<evidence type="ECO:0000256" key="5">
    <source>
        <dbReference type="ARBA" id="ARBA00022840"/>
    </source>
</evidence>
<keyword evidence="2 8" id="KW-0808">Transferase</keyword>